<name>A0ACA9RMH9_9GLOM</name>
<proteinExistence type="predicted"/>
<keyword evidence="2" id="KW-1185">Reference proteome</keyword>
<accession>A0ACA9RMH9</accession>
<organism evidence="1 2">
    <name type="scientific">Cetraspora pellucida</name>
    <dbReference type="NCBI Taxonomy" id="1433469"/>
    <lineage>
        <taxon>Eukaryota</taxon>
        <taxon>Fungi</taxon>
        <taxon>Fungi incertae sedis</taxon>
        <taxon>Mucoromycota</taxon>
        <taxon>Glomeromycotina</taxon>
        <taxon>Glomeromycetes</taxon>
        <taxon>Diversisporales</taxon>
        <taxon>Gigasporaceae</taxon>
        <taxon>Cetraspora</taxon>
    </lineage>
</organism>
<evidence type="ECO:0000313" key="2">
    <source>
        <dbReference type="Proteomes" id="UP000789366"/>
    </source>
</evidence>
<protein>
    <submittedName>
        <fullName evidence="1">9279_t:CDS:1</fullName>
    </submittedName>
</protein>
<evidence type="ECO:0000313" key="1">
    <source>
        <dbReference type="EMBL" id="CAG8799272.1"/>
    </source>
</evidence>
<sequence>LISSLPNGIRVATENTPGHFSAVGVYVDAGSRYETPQTTGVSHILDRMAFK</sequence>
<dbReference type="Proteomes" id="UP000789366">
    <property type="component" value="Unassembled WGS sequence"/>
</dbReference>
<reference evidence="1" key="1">
    <citation type="submission" date="2021-06" db="EMBL/GenBank/DDBJ databases">
        <authorList>
            <person name="Kallberg Y."/>
            <person name="Tangrot J."/>
            <person name="Rosling A."/>
        </authorList>
    </citation>
    <scope>NUCLEOTIDE SEQUENCE</scope>
    <source>
        <strain evidence="1">28 12/20/2015</strain>
    </source>
</reference>
<feature type="non-terminal residue" evidence="1">
    <location>
        <position position="1"/>
    </location>
</feature>
<feature type="non-terminal residue" evidence="1">
    <location>
        <position position="51"/>
    </location>
</feature>
<gene>
    <name evidence="1" type="ORF">SPELUC_LOCUS17911</name>
</gene>
<comment type="caution">
    <text evidence="1">The sequence shown here is derived from an EMBL/GenBank/DDBJ whole genome shotgun (WGS) entry which is preliminary data.</text>
</comment>
<dbReference type="EMBL" id="CAJVPW010078013">
    <property type="protein sequence ID" value="CAG8799272.1"/>
    <property type="molecule type" value="Genomic_DNA"/>
</dbReference>